<dbReference type="Proteomes" id="UP000716322">
    <property type="component" value="Unassembled WGS sequence"/>
</dbReference>
<name>A0ABX0PEM9_9BURK</name>
<dbReference type="EMBL" id="JAAQOM010000012">
    <property type="protein sequence ID" value="NIA55821.1"/>
    <property type="molecule type" value="Genomic_DNA"/>
</dbReference>
<accession>A0ABX0PEM9</accession>
<gene>
    <name evidence="2" type="ORF">HAV22_19490</name>
</gene>
<feature type="chain" id="PRO_5047465103" description="DUF1571 domain-containing protein" evidence="1">
    <location>
        <begin position="25"/>
        <end position="281"/>
    </location>
</feature>
<proteinExistence type="predicted"/>
<dbReference type="RefSeq" id="WP_166861410.1">
    <property type="nucleotide sequence ID" value="NZ_JAAQOM010000012.1"/>
</dbReference>
<evidence type="ECO:0000313" key="3">
    <source>
        <dbReference type="Proteomes" id="UP000716322"/>
    </source>
</evidence>
<keyword evidence="3" id="KW-1185">Reference proteome</keyword>
<feature type="signal peptide" evidence="1">
    <location>
        <begin position="1"/>
        <end position="24"/>
    </location>
</feature>
<reference evidence="2 3" key="1">
    <citation type="submission" date="2020-03" db="EMBL/GenBank/DDBJ databases">
        <title>Genome sequence of strain Massilia sp. TW-1.</title>
        <authorList>
            <person name="Chaudhary D.K."/>
        </authorList>
    </citation>
    <scope>NUCLEOTIDE SEQUENCE [LARGE SCALE GENOMIC DNA]</scope>
    <source>
        <strain evidence="2 3">TW-1</strain>
    </source>
</reference>
<comment type="caution">
    <text evidence="2">The sequence shown here is derived from an EMBL/GenBank/DDBJ whole genome shotgun (WGS) entry which is preliminary data.</text>
</comment>
<evidence type="ECO:0000313" key="2">
    <source>
        <dbReference type="EMBL" id="NIA55821.1"/>
    </source>
</evidence>
<evidence type="ECO:0008006" key="4">
    <source>
        <dbReference type="Google" id="ProtNLM"/>
    </source>
</evidence>
<evidence type="ECO:0000256" key="1">
    <source>
        <dbReference type="SAM" id="SignalP"/>
    </source>
</evidence>
<keyword evidence="1" id="KW-0732">Signal</keyword>
<protein>
    <recommendedName>
        <fullName evidence="4">DUF1571 domain-containing protein</fullName>
    </recommendedName>
</protein>
<sequence>MACEYWRQWLAGAAWLCVSIAAFARDVPDKSVPKVEVQGTARDRDEKPYRDMLAAMDVFVANHGLAPTASLRFKVFPRHAGVSMDGLVLHIAGDHTSIPVPLAPDGTFTLPRDAAAADDKAVVRFNRKIGSLAWRADVRSQGVPPNARRLGDLLLECKVAMVGDLVAYVHHPINMMITKMEDPCRTMPINMFYFADRPVFSVALVAGSRRKVMPAAMLHGPTAPMMPNQEDWTFLRERVFMVKFKSLYEQGWPDDTLLEFDFMDDDAPAAVRTSPAAGARS</sequence>
<organism evidence="2 3">
    <name type="scientific">Telluria antibiotica</name>
    <dbReference type="NCBI Taxonomy" id="2717319"/>
    <lineage>
        <taxon>Bacteria</taxon>
        <taxon>Pseudomonadati</taxon>
        <taxon>Pseudomonadota</taxon>
        <taxon>Betaproteobacteria</taxon>
        <taxon>Burkholderiales</taxon>
        <taxon>Oxalobacteraceae</taxon>
        <taxon>Telluria group</taxon>
        <taxon>Telluria</taxon>
    </lineage>
</organism>